<sequence length="177" mass="20011">MKKWLLISVFVVMIISFGGTFYIQHQAFSEQKLTMKSNFNKKENKSNQQIKDLRDKNSELEKTIKANQDKTNALQTELDTLKTDKEETVATNQEVVDNSTNQSASPIAPPEESNSPSTDEQKNNQEVTTNSKPIQGVDIPTYKQWAETRKNNGEVTAPPARYAVEFGLTLEEVDLNK</sequence>
<proteinExistence type="predicted"/>
<feature type="coiled-coil region" evidence="1">
    <location>
        <begin position="36"/>
        <end position="77"/>
    </location>
</feature>
<feature type="compositionally biased region" description="Polar residues" evidence="2">
    <location>
        <begin position="89"/>
        <end position="105"/>
    </location>
</feature>
<protein>
    <submittedName>
        <fullName evidence="3">TMF family protein</fullName>
    </submittedName>
</protein>
<evidence type="ECO:0000256" key="1">
    <source>
        <dbReference type="SAM" id="Coils"/>
    </source>
</evidence>
<organism evidence="3 4">
    <name type="scientific">Carnobacterium maltaromaticum</name>
    <name type="common">Carnobacterium piscicola</name>
    <dbReference type="NCBI Taxonomy" id="2751"/>
    <lineage>
        <taxon>Bacteria</taxon>
        <taxon>Bacillati</taxon>
        <taxon>Bacillota</taxon>
        <taxon>Bacilli</taxon>
        <taxon>Lactobacillales</taxon>
        <taxon>Carnobacteriaceae</taxon>
        <taxon>Carnobacterium</taxon>
    </lineage>
</organism>
<feature type="region of interest" description="Disordered" evidence="2">
    <location>
        <begin position="79"/>
        <end position="143"/>
    </location>
</feature>
<name>A0AAW9KF19_CARML</name>
<dbReference type="Proteomes" id="UP001290462">
    <property type="component" value="Unassembled WGS sequence"/>
</dbReference>
<accession>A0AAW9KF19</accession>
<feature type="compositionally biased region" description="Basic and acidic residues" evidence="2">
    <location>
        <begin position="79"/>
        <end position="88"/>
    </location>
</feature>
<feature type="compositionally biased region" description="Polar residues" evidence="2">
    <location>
        <begin position="112"/>
        <end position="133"/>
    </location>
</feature>
<comment type="caution">
    <text evidence="3">The sequence shown here is derived from an EMBL/GenBank/DDBJ whole genome shotgun (WGS) entry which is preliminary data.</text>
</comment>
<dbReference type="AlphaFoldDB" id="A0AAW9KF19"/>
<keyword evidence="1" id="KW-0175">Coiled coil</keyword>
<reference evidence="3" key="1">
    <citation type="submission" date="2023-08" db="EMBL/GenBank/DDBJ databases">
        <title>Genomic characterization of piscicolin 126 produced by Carnobacterium maltaromaticum CM22 strain isolated from salmon (Salmo salar).</title>
        <authorList>
            <person name="Gonzalez-Gragera E."/>
            <person name="Garcia-Lopez J.D."/>
            <person name="Teso-Perez C."/>
            <person name="Gimenez-Hernandez I."/>
            <person name="Peralta-Sanchez J.M."/>
            <person name="Valdivia E."/>
            <person name="Montalban-Lopez M."/>
            <person name="Martin-Platero A.M."/>
            <person name="Banos A."/>
            <person name="Martinez-Bueno M."/>
        </authorList>
    </citation>
    <scope>NUCLEOTIDE SEQUENCE</scope>
    <source>
        <strain evidence="3">CM22</strain>
    </source>
</reference>
<evidence type="ECO:0000256" key="2">
    <source>
        <dbReference type="SAM" id="MobiDB-lite"/>
    </source>
</evidence>
<dbReference type="EMBL" id="JAVBVO010000028">
    <property type="protein sequence ID" value="MDZ5760738.1"/>
    <property type="molecule type" value="Genomic_DNA"/>
</dbReference>
<evidence type="ECO:0000313" key="4">
    <source>
        <dbReference type="Proteomes" id="UP001290462"/>
    </source>
</evidence>
<gene>
    <name evidence="3" type="ORF">RAK27_19015</name>
</gene>
<evidence type="ECO:0000313" key="3">
    <source>
        <dbReference type="EMBL" id="MDZ5760738.1"/>
    </source>
</evidence>
<dbReference type="RefSeq" id="WP_322809890.1">
    <property type="nucleotide sequence ID" value="NZ_JAVBVO010000028.1"/>
</dbReference>